<evidence type="ECO:0000256" key="1">
    <source>
        <dbReference type="SAM" id="MobiDB-lite"/>
    </source>
</evidence>
<dbReference type="GO" id="GO:0005576">
    <property type="term" value="C:extracellular region"/>
    <property type="evidence" value="ECO:0007669"/>
    <property type="project" value="TreeGrafter"/>
</dbReference>
<keyword evidence="2" id="KW-1133">Transmembrane helix</keyword>
<feature type="transmembrane region" description="Helical" evidence="2">
    <location>
        <begin position="9"/>
        <end position="29"/>
    </location>
</feature>
<protein>
    <recommendedName>
        <fullName evidence="3">Protein kinase domain-containing protein</fullName>
    </recommendedName>
</protein>
<dbReference type="InterPro" id="IPR000719">
    <property type="entry name" value="Prot_kinase_dom"/>
</dbReference>
<dbReference type="GO" id="GO:0005524">
    <property type="term" value="F:ATP binding"/>
    <property type="evidence" value="ECO:0007669"/>
    <property type="project" value="InterPro"/>
</dbReference>
<dbReference type="EMBL" id="KB201205">
    <property type="protein sequence ID" value="ESO98861.1"/>
    <property type="molecule type" value="Genomic_DNA"/>
</dbReference>
<feature type="region of interest" description="Disordered" evidence="1">
    <location>
        <begin position="78"/>
        <end position="101"/>
    </location>
</feature>
<reference evidence="4 5" key="1">
    <citation type="journal article" date="2013" name="Nature">
        <title>Insights into bilaterian evolution from three spiralian genomes.</title>
        <authorList>
            <person name="Simakov O."/>
            <person name="Marletaz F."/>
            <person name="Cho S.J."/>
            <person name="Edsinger-Gonzales E."/>
            <person name="Havlak P."/>
            <person name="Hellsten U."/>
            <person name="Kuo D.H."/>
            <person name="Larsson T."/>
            <person name="Lv J."/>
            <person name="Arendt D."/>
            <person name="Savage R."/>
            <person name="Osoegawa K."/>
            <person name="de Jong P."/>
            <person name="Grimwood J."/>
            <person name="Chapman J.A."/>
            <person name="Shapiro H."/>
            <person name="Aerts A."/>
            <person name="Otillar R.P."/>
            <person name="Terry A.Y."/>
            <person name="Boore J.L."/>
            <person name="Grigoriev I.V."/>
            <person name="Lindberg D.R."/>
            <person name="Seaver E.C."/>
            <person name="Weisblat D.A."/>
            <person name="Putnam N.H."/>
            <person name="Rokhsar D.S."/>
        </authorList>
    </citation>
    <scope>NUCLEOTIDE SEQUENCE [LARGE SCALE GENOMIC DNA]</scope>
</reference>
<dbReference type="PANTHER" id="PTHR46448">
    <property type="entry name" value="PROTEIN KINASE DOMAIN-CONTAINING PROTEIN"/>
    <property type="match status" value="1"/>
</dbReference>
<feature type="domain" description="Protein kinase" evidence="3">
    <location>
        <begin position="149"/>
        <end position="420"/>
    </location>
</feature>
<dbReference type="OrthoDB" id="4062651at2759"/>
<dbReference type="OMA" id="CIGFNAK"/>
<dbReference type="AlphaFoldDB" id="V4AYT6"/>
<sequence>MELEKSSPLGYIFVMYLAVFRVCPIGTYAEDYSSMNGRFNGIRLQKIPRDSPSYPFDSTYQLLLKSKQHAENKAQYQFGSNIEDDLSNNQENRGRKRSSNLYFQSSRDLKAESGHLVSNDVYNGITYNEKYNYIQRPRYPFNCSNIHDIKIKKKIGHGVSKQTFLGDYQGQHVAVKMVTRHLRDVRECFEDLKKRKADTPQMKSKCFAIPTMKLMKEILLLEQINHPNLVQLLGYCVRSEESDSTDISEHGVVAVYEYGQRFVVDSLQLESWQLRLQQAIELANFLDYLENSPLGSLIVPDFKEGHFLFVDNSIKMIDLDDINNIEPQCGLQPKHQSDCEYDLKCQRAQCLGFNAKTNMKHMNRLLFKRLLFPLTFPDSIIKDIGQVNAELDSLNYSGRQLFYELKTLQTVAENVEHKQS</sequence>
<dbReference type="STRING" id="225164.V4AYT6"/>
<keyword evidence="2" id="KW-0812">Transmembrane</keyword>
<dbReference type="SUPFAM" id="SSF56112">
    <property type="entry name" value="Protein kinase-like (PK-like)"/>
    <property type="match status" value="1"/>
</dbReference>
<dbReference type="RefSeq" id="XP_009050490.1">
    <property type="nucleotide sequence ID" value="XM_009052242.1"/>
</dbReference>
<dbReference type="GO" id="GO:0001501">
    <property type="term" value="P:skeletal system development"/>
    <property type="evidence" value="ECO:0007669"/>
    <property type="project" value="TreeGrafter"/>
</dbReference>
<dbReference type="Gene3D" id="1.10.510.10">
    <property type="entry name" value="Transferase(Phosphotransferase) domain 1"/>
    <property type="match status" value="1"/>
</dbReference>
<organism evidence="4 5">
    <name type="scientific">Lottia gigantea</name>
    <name type="common">Giant owl limpet</name>
    <dbReference type="NCBI Taxonomy" id="225164"/>
    <lineage>
        <taxon>Eukaryota</taxon>
        <taxon>Metazoa</taxon>
        <taxon>Spiralia</taxon>
        <taxon>Lophotrochozoa</taxon>
        <taxon>Mollusca</taxon>
        <taxon>Gastropoda</taxon>
        <taxon>Patellogastropoda</taxon>
        <taxon>Lottioidea</taxon>
        <taxon>Lottiidae</taxon>
        <taxon>Lottia</taxon>
    </lineage>
</organism>
<dbReference type="Pfam" id="PF12260">
    <property type="entry name" value="PIP49_C"/>
    <property type="match status" value="1"/>
</dbReference>
<dbReference type="CTD" id="20237882"/>
<gene>
    <name evidence="4" type="ORF">LOTGIDRAFT_158812</name>
</gene>
<dbReference type="InterPro" id="IPR042983">
    <property type="entry name" value="PKDCC"/>
</dbReference>
<proteinExistence type="predicted"/>
<dbReference type="PANTHER" id="PTHR46448:SF1">
    <property type="entry name" value="PROTEIN KINASE DOMAIN-CONTAINING PROTEIN"/>
    <property type="match status" value="1"/>
</dbReference>
<dbReference type="KEGG" id="lgi:LOTGIDRAFT_158812"/>
<dbReference type="HOGENOM" id="CLU_654332_0_0_1"/>
<name>V4AYT6_LOTGI</name>
<dbReference type="InterPro" id="IPR022049">
    <property type="entry name" value="FAM69_kinase_dom"/>
</dbReference>
<dbReference type="Proteomes" id="UP000030746">
    <property type="component" value="Unassembled WGS sequence"/>
</dbReference>
<keyword evidence="2" id="KW-0472">Membrane</keyword>
<dbReference type="InterPro" id="IPR011009">
    <property type="entry name" value="Kinase-like_dom_sf"/>
</dbReference>
<evidence type="ECO:0000256" key="2">
    <source>
        <dbReference type="SAM" id="Phobius"/>
    </source>
</evidence>
<evidence type="ECO:0000313" key="5">
    <source>
        <dbReference type="Proteomes" id="UP000030746"/>
    </source>
</evidence>
<keyword evidence="5" id="KW-1185">Reference proteome</keyword>
<accession>V4AYT6</accession>
<dbReference type="GeneID" id="20237882"/>
<evidence type="ECO:0000313" key="4">
    <source>
        <dbReference type="EMBL" id="ESO98861.1"/>
    </source>
</evidence>
<dbReference type="GO" id="GO:0004715">
    <property type="term" value="F:non-membrane spanning protein tyrosine kinase activity"/>
    <property type="evidence" value="ECO:0007669"/>
    <property type="project" value="InterPro"/>
</dbReference>
<evidence type="ECO:0000259" key="3">
    <source>
        <dbReference type="PROSITE" id="PS50011"/>
    </source>
</evidence>
<dbReference type="PROSITE" id="PS50011">
    <property type="entry name" value="PROTEIN_KINASE_DOM"/>
    <property type="match status" value="1"/>
</dbReference>